<evidence type="ECO:0000256" key="4">
    <source>
        <dbReference type="ARBA" id="ARBA00022989"/>
    </source>
</evidence>
<proteinExistence type="inferred from homology"/>
<dbReference type="GO" id="GO:0033211">
    <property type="term" value="P:adiponectin-activated signaling pathway"/>
    <property type="evidence" value="ECO:0007669"/>
    <property type="project" value="TreeGrafter"/>
</dbReference>
<feature type="transmembrane region" description="Helical" evidence="7">
    <location>
        <begin position="257"/>
        <end position="277"/>
    </location>
</feature>
<keyword evidence="9" id="KW-1185">Reference proteome</keyword>
<keyword evidence="4 7" id="KW-1133">Transmembrane helix</keyword>
<feature type="binding site" evidence="6">
    <location>
        <position position="150"/>
    </location>
    <ligand>
        <name>Zn(2+)</name>
        <dbReference type="ChEBI" id="CHEBI:29105"/>
    </ligand>
</feature>
<gene>
    <name evidence="8" type="ORF">P5673_023889</name>
</gene>
<dbReference type="GO" id="GO:0005886">
    <property type="term" value="C:plasma membrane"/>
    <property type="evidence" value="ECO:0007669"/>
    <property type="project" value="TreeGrafter"/>
</dbReference>
<evidence type="ECO:0000256" key="2">
    <source>
        <dbReference type="ARBA" id="ARBA00007018"/>
    </source>
</evidence>
<feature type="binding site" evidence="6">
    <location>
        <position position="300"/>
    </location>
    <ligand>
        <name>Zn(2+)</name>
        <dbReference type="ChEBI" id="CHEBI:29105"/>
    </ligand>
</feature>
<comment type="subcellular location">
    <subcellularLocation>
        <location evidence="1">Membrane</location>
        <topology evidence="1">Multi-pass membrane protein</topology>
    </subcellularLocation>
</comment>
<keyword evidence="6" id="KW-0862">Zinc</keyword>
<dbReference type="PANTHER" id="PTHR20855">
    <property type="entry name" value="ADIPOR/PROGESTIN RECEPTOR-RELATED"/>
    <property type="match status" value="1"/>
</dbReference>
<keyword evidence="6" id="KW-0479">Metal-binding</keyword>
<comment type="caution">
    <text evidence="8">The sequence shown here is derived from an EMBL/GenBank/DDBJ whole genome shotgun (WGS) entry which is preliminary data.</text>
</comment>
<dbReference type="PANTHER" id="PTHR20855:SF52">
    <property type="entry name" value="ADIPONECTIN RECEPTOR PROTEIN"/>
    <property type="match status" value="1"/>
</dbReference>
<feature type="transmembrane region" description="Helical" evidence="7">
    <location>
        <begin position="195"/>
        <end position="215"/>
    </location>
</feature>
<dbReference type="Pfam" id="PF03006">
    <property type="entry name" value="HlyIII"/>
    <property type="match status" value="1"/>
</dbReference>
<evidence type="ECO:0000313" key="9">
    <source>
        <dbReference type="Proteomes" id="UP001249851"/>
    </source>
</evidence>
<dbReference type="EMBL" id="JARQWQ010000068">
    <property type="protein sequence ID" value="KAK2554653.1"/>
    <property type="molecule type" value="Genomic_DNA"/>
</dbReference>
<keyword evidence="8" id="KW-0675">Receptor</keyword>
<feature type="binding site" evidence="6">
    <location>
        <position position="296"/>
    </location>
    <ligand>
        <name>Zn(2+)</name>
        <dbReference type="ChEBI" id="CHEBI:29105"/>
    </ligand>
</feature>
<organism evidence="8 9">
    <name type="scientific">Acropora cervicornis</name>
    <name type="common">Staghorn coral</name>
    <dbReference type="NCBI Taxonomy" id="6130"/>
    <lineage>
        <taxon>Eukaryota</taxon>
        <taxon>Metazoa</taxon>
        <taxon>Cnidaria</taxon>
        <taxon>Anthozoa</taxon>
        <taxon>Hexacorallia</taxon>
        <taxon>Scleractinia</taxon>
        <taxon>Astrocoeniina</taxon>
        <taxon>Acroporidae</taxon>
        <taxon>Acropora</taxon>
    </lineage>
</organism>
<evidence type="ECO:0000256" key="3">
    <source>
        <dbReference type="ARBA" id="ARBA00022692"/>
    </source>
</evidence>
<dbReference type="Proteomes" id="UP001249851">
    <property type="component" value="Unassembled WGS sequence"/>
</dbReference>
<reference evidence="8" key="1">
    <citation type="journal article" date="2023" name="G3 (Bethesda)">
        <title>Whole genome assembly and annotation of the endangered Caribbean coral Acropora cervicornis.</title>
        <authorList>
            <person name="Selwyn J.D."/>
            <person name="Vollmer S.V."/>
        </authorList>
    </citation>
    <scope>NUCLEOTIDE SEQUENCE</scope>
    <source>
        <strain evidence="8">K2</strain>
    </source>
</reference>
<keyword evidence="3 7" id="KW-0812">Transmembrane</keyword>
<evidence type="ECO:0000313" key="8">
    <source>
        <dbReference type="EMBL" id="KAK2554653.1"/>
    </source>
</evidence>
<accession>A0AAD9Q4S9</accession>
<evidence type="ECO:0000256" key="6">
    <source>
        <dbReference type="PIRSR" id="PIRSR604254-1"/>
    </source>
</evidence>
<dbReference type="InterPro" id="IPR004254">
    <property type="entry name" value="AdipoR/HlyIII-related"/>
</dbReference>
<evidence type="ECO:0000256" key="7">
    <source>
        <dbReference type="SAM" id="Phobius"/>
    </source>
</evidence>
<feature type="transmembrane region" description="Helical" evidence="7">
    <location>
        <begin position="94"/>
        <end position="113"/>
    </location>
</feature>
<dbReference type="AlphaFoldDB" id="A0AAD9Q4S9"/>
<feature type="transmembrane region" description="Helical" evidence="7">
    <location>
        <begin position="227"/>
        <end position="250"/>
    </location>
</feature>
<protein>
    <submittedName>
        <fullName evidence="8">Adiponectin receptor protein</fullName>
    </submittedName>
</protein>
<keyword evidence="5 7" id="KW-0472">Membrane</keyword>
<dbReference type="GO" id="GO:0038023">
    <property type="term" value="F:signaling receptor activity"/>
    <property type="evidence" value="ECO:0007669"/>
    <property type="project" value="TreeGrafter"/>
</dbReference>
<comment type="similarity">
    <text evidence="2">Belongs to the ADIPOR family.</text>
</comment>
<evidence type="ECO:0000256" key="1">
    <source>
        <dbReference type="ARBA" id="ARBA00004141"/>
    </source>
</evidence>
<name>A0AAD9Q4S9_ACRCE</name>
<evidence type="ECO:0000256" key="5">
    <source>
        <dbReference type="ARBA" id="ARBA00023136"/>
    </source>
</evidence>
<sequence>MPASTCACQGDHMILQTDEPNNKNTDDSMRNSVNTDDVEVRFEPHSKWRLLYHFDLPEWLRGNPFLSYHHRPPMPSFGFCFRSIFKVHSETGNIWTHLIGFLAFVCITMYVFLRPITNTAPFPRDWQEKLVFGSFFACGILCLGFSWIFHTVHCHSVAVSRIFRSLDYSGIVLFIMGSFIPPLYYGFYCSRVLKILYMSLTCSLGALCIVVSLWSKLSLPKYRLIRAVLLVAFGWSGIIPAIHLTSLYGVQLVMRLVALDWMGLMSFLYTASAVTYATRIPERFFPGKCDIWFQSHQIFHVLVVVAAFVHLHAICEMARYRFDQGVSCEP</sequence>
<reference evidence="8" key="2">
    <citation type="journal article" date="2023" name="Science">
        <title>Genomic signatures of disease resistance in endangered staghorn corals.</title>
        <authorList>
            <person name="Vollmer S.V."/>
            <person name="Selwyn J.D."/>
            <person name="Despard B.A."/>
            <person name="Roesel C.L."/>
        </authorList>
    </citation>
    <scope>NUCLEOTIDE SEQUENCE</scope>
    <source>
        <strain evidence="8">K2</strain>
    </source>
</reference>
<feature type="transmembrane region" description="Helical" evidence="7">
    <location>
        <begin position="168"/>
        <end position="188"/>
    </location>
</feature>
<feature type="transmembrane region" description="Helical" evidence="7">
    <location>
        <begin position="297"/>
        <end position="315"/>
    </location>
</feature>
<feature type="transmembrane region" description="Helical" evidence="7">
    <location>
        <begin position="129"/>
        <end position="148"/>
    </location>
</feature>
<dbReference type="GO" id="GO:0046872">
    <property type="term" value="F:metal ion binding"/>
    <property type="evidence" value="ECO:0007669"/>
    <property type="project" value="UniProtKB-KW"/>
</dbReference>